<dbReference type="OrthoDB" id="1680202at2"/>
<dbReference type="EMBL" id="FMYP01000003">
    <property type="protein sequence ID" value="SDB84753.1"/>
    <property type="molecule type" value="Genomic_DNA"/>
</dbReference>
<gene>
    <name evidence="2" type="ORF">SAMN05216323_100381</name>
</gene>
<dbReference type="RefSeq" id="WP_092434765.1">
    <property type="nucleotide sequence ID" value="NZ_FMYP01000003.1"/>
</dbReference>
<proteinExistence type="predicted"/>
<protein>
    <submittedName>
        <fullName evidence="2">Uncharacterized iron-regulated protein</fullName>
    </submittedName>
</protein>
<feature type="domain" description="Haem-binding uptake Tiki superfamily ChaN" evidence="1">
    <location>
        <begin position="40"/>
        <end position="242"/>
    </location>
</feature>
<dbReference type="AlphaFoldDB" id="A0A1G6GS99"/>
<sequence>MKKMVASLILSLLAIVIQAQEVVPYRIFNSKASIVSFEILAEQANNSDVVFFGELHNSAIAHWLELELAVSMQKRFSSNLVLGAEMFEADNQLLLDELLEKRIPIQKFEADGRFWPNYKTDYKPLVEFALANKLRFVATNIPRRYAAAVGKDGLFILNSFSADAKRYFAPLPILYDTSLSCYKSMQSMAMASGGHGPAYIVDAQAAKDATMAHFIMLNFPKEGAFLHFNGSYHSDNHEGIVDLVHRKMPKLKILVITTVEQDQLETLDDENEGHADFTIVVNSRITKTY</sequence>
<evidence type="ECO:0000313" key="3">
    <source>
        <dbReference type="Proteomes" id="UP000199452"/>
    </source>
</evidence>
<dbReference type="InterPro" id="IPR007314">
    <property type="entry name" value="Cofac_haem-bd_dom"/>
</dbReference>
<dbReference type="Proteomes" id="UP000199452">
    <property type="component" value="Unassembled WGS sequence"/>
</dbReference>
<dbReference type="CDD" id="cd14727">
    <property type="entry name" value="ChanN-like"/>
    <property type="match status" value="1"/>
</dbReference>
<evidence type="ECO:0000313" key="2">
    <source>
        <dbReference type="EMBL" id="SDB84753.1"/>
    </source>
</evidence>
<keyword evidence="3" id="KW-1185">Reference proteome</keyword>
<evidence type="ECO:0000259" key="1">
    <source>
        <dbReference type="Pfam" id="PF04187"/>
    </source>
</evidence>
<organism evidence="2 3">
    <name type="scientific">Williamwhitmania taraxaci</name>
    <dbReference type="NCBI Taxonomy" id="1640674"/>
    <lineage>
        <taxon>Bacteria</taxon>
        <taxon>Pseudomonadati</taxon>
        <taxon>Bacteroidota</taxon>
        <taxon>Bacteroidia</taxon>
        <taxon>Bacteroidales</taxon>
        <taxon>Williamwhitmaniaceae</taxon>
        <taxon>Williamwhitmania</taxon>
    </lineage>
</organism>
<reference evidence="2 3" key="1">
    <citation type="submission" date="2016-09" db="EMBL/GenBank/DDBJ databases">
        <authorList>
            <person name="Capua I."/>
            <person name="De Benedictis P."/>
            <person name="Joannis T."/>
            <person name="Lombin L.H."/>
            <person name="Cattoli G."/>
        </authorList>
    </citation>
    <scope>NUCLEOTIDE SEQUENCE [LARGE SCALE GENOMIC DNA]</scope>
    <source>
        <strain evidence="2 3">A7P-90m</strain>
    </source>
</reference>
<dbReference type="Gene3D" id="3.40.50.11550">
    <property type="match status" value="1"/>
</dbReference>
<dbReference type="SUPFAM" id="SSF159501">
    <property type="entry name" value="EreA/ChaN-like"/>
    <property type="match status" value="1"/>
</dbReference>
<dbReference type="Pfam" id="PF04187">
    <property type="entry name" value="Cofac_haem_bdg"/>
    <property type="match status" value="1"/>
</dbReference>
<dbReference type="STRING" id="1640674.SAMN05216323_100381"/>
<accession>A0A1G6GS99</accession>
<name>A0A1G6GS99_9BACT</name>